<dbReference type="AlphaFoldDB" id="A0A0C9XXG7"/>
<proteinExistence type="predicted"/>
<evidence type="ECO:0000313" key="3">
    <source>
        <dbReference type="Proteomes" id="UP000054477"/>
    </source>
</evidence>
<dbReference type="EMBL" id="KN838553">
    <property type="protein sequence ID" value="KIK06314.1"/>
    <property type="molecule type" value="Genomic_DNA"/>
</dbReference>
<reference evidence="3" key="2">
    <citation type="submission" date="2015-01" db="EMBL/GenBank/DDBJ databases">
        <title>Evolutionary Origins and Diversification of the Mycorrhizal Mutualists.</title>
        <authorList>
            <consortium name="DOE Joint Genome Institute"/>
            <consortium name="Mycorrhizal Genomics Consortium"/>
            <person name="Kohler A."/>
            <person name="Kuo A."/>
            <person name="Nagy L.G."/>
            <person name="Floudas D."/>
            <person name="Copeland A."/>
            <person name="Barry K.W."/>
            <person name="Cichocki N."/>
            <person name="Veneault-Fourrey C."/>
            <person name="LaButti K."/>
            <person name="Lindquist E.A."/>
            <person name="Lipzen A."/>
            <person name="Lundell T."/>
            <person name="Morin E."/>
            <person name="Murat C."/>
            <person name="Riley R."/>
            <person name="Ohm R."/>
            <person name="Sun H."/>
            <person name="Tunlid A."/>
            <person name="Henrissat B."/>
            <person name="Grigoriev I.V."/>
            <person name="Hibbett D.S."/>
            <person name="Martin F."/>
        </authorList>
    </citation>
    <scope>NUCLEOTIDE SEQUENCE [LARGE SCALE GENOMIC DNA]</scope>
    <source>
        <strain evidence="3">LaAM-08-1</strain>
    </source>
</reference>
<feature type="transmembrane region" description="Helical" evidence="1">
    <location>
        <begin position="58"/>
        <end position="77"/>
    </location>
</feature>
<dbReference type="Proteomes" id="UP000054477">
    <property type="component" value="Unassembled WGS sequence"/>
</dbReference>
<protein>
    <submittedName>
        <fullName evidence="2">Uncharacterized protein</fullName>
    </submittedName>
</protein>
<keyword evidence="1" id="KW-0812">Transmembrane</keyword>
<keyword evidence="1" id="KW-1133">Transmembrane helix</keyword>
<name>A0A0C9XXG7_9AGAR</name>
<evidence type="ECO:0000256" key="1">
    <source>
        <dbReference type="SAM" id="Phobius"/>
    </source>
</evidence>
<keyword evidence="1" id="KW-0472">Membrane</keyword>
<reference evidence="2 3" key="1">
    <citation type="submission" date="2014-04" db="EMBL/GenBank/DDBJ databases">
        <authorList>
            <consortium name="DOE Joint Genome Institute"/>
            <person name="Kuo A."/>
            <person name="Kohler A."/>
            <person name="Nagy L.G."/>
            <person name="Floudas D."/>
            <person name="Copeland A."/>
            <person name="Barry K.W."/>
            <person name="Cichocki N."/>
            <person name="Veneault-Fourrey C."/>
            <person name="LaButti K."/>
            <person name="Lindquist E.A."/>
            <person name="Lipzen A."/>
            <person name="Lundell T."/>
            <person name="Morin E."/>
            <person name="Murat C."/>
            <person name="Sun H."/>
            <person name="Tunlid A."/>
            <person name="Henrissat B."/>
            <person name="Grigoriev I.V."/>
            <person name="Hibbett D.S."/>
            <person name="Martin F."/>
            <person name="Nordberg H.P."/>
            <person name="Cantor M.N."/>
            <person name="Hua S.X."/>
        </authorList>
    </citation>
    <scope>NUCLEOTIDE SEQUENCE [LARGE SCALE GENOMIC DNA]</scope>
    <source>
        <strain evidence="2 3">LaAM-08-1</strain>
    </source>
</reference>
<dbReference type="HOGENOM" id="CLU_2711599_0_0_1"/>
<feature type="non-terminal residue" evidence="2">
    <location>
        <position position="1"/>
    </location>
</feature>
<gene>
    <name evidence="2" type="ORF">K443DRAFT_89399</name>
</gene>
<sequence>CILKLNPCDITWFKINTNSFTTQGVKLFAHVECLVIYFGRNKDFYVALPFLVQMTQFFFQYALLMCGIILKGQYIYINTNK</sequence>
<keyword evidence="3" id="KW-1185">Reference proteome</keyword>
<organism evidence="2 3">
    <name type="scientific">Laccaria amethystina LaAM-08-1</name>
    <dbReference type="NCBI Taxonomy" id="1095629"/>
    <lineage>
        <taxon>Eukaryota</taxon>
        <taxon>Fungi</taxon>
        <taxon>Dikarya</taxon>
        <taxon>Basidiomycota</taxon>
        <taxon>Agaricomycotina</taxon>
        <taxon>Agaricomycetes</taxon>
        <taxon>Agaricomycetidae</taxon>
        <taxon>Agaricales</taxon>
        <taxon>Agaricineae</taxon>
        <taxon>Hydnangiaceae</taxon>
        <taxon>Laccaria</taxon>
    </lineage>
</organism>
<evidence type="ECO:0000313" key="2">
    <source>
        <dbReference type="EMBL" id="KIK06314.1"/>
    </source>
</evidence>
<accession>A0A0C9XXG7</accession>